<sequence length="285" mass="29049">MIRTIEELVISAEKRDCKISALVRELEAKSTGSTEEELFQRMRSYFEVMKEAANRGVAGEIRSISGITGGEGRKMWNAAGTALAGSTVAKAAARAMAVSNVNASMGKIVAAPTAGSCGILPGAVLTVGEKLSKSDDEIVDSLFTASAVGRIIALNATISGAEGGCQAECGAASAMAAAAVVELAGGSPRQAAHAVAMALKAVMGLVCDPVAGLVEVPCVKRNAMGAVEAILAADMAMAGIESVIPPDEVIIAMKEVGRMMPDRLKETAMGGVAVTPTGKRLSEKI</sequence>
<evidence type="ECO:0000256" key="8">
    <source>
        <dbReference type="ARBA" id="ARBA00023014"/>
    </source>
</evidence>
<comment type="catalytic activity">
    <reaction evidence="10 11">
        <text>L-serine = pyruvate + NH4(+)</text>
        <dbReference type="Rhea" id="RHEA:19169"/>
        <dbReference type="ChEBI" id="CHEBI:15361"/>
        <dbReference type="ChEBI" id="CHEBI:28938"/>
        <dbReference type="ChEBI" id="CHEBI:33384"/>
        <dbReference type="EC" id="4.3.1.17"/>
    </reaction>
</comment>
<organism evidence="13 14">
    <name type="scientific">Thermosediminibacter litoriperuensis</name>
    <dbReference type="NCBI Taxonomy" id="291989"/>
    <lineage>
        <taxon>Bacteria</taxon>
        <taxon>Bacillati</taxon>
        <taxon>Bacillota</taxon>
        <taxon>Clostridia</taxon>
        <taxon>Thermosediminibacterales</taxon>
        <taxon>Thermosediminibacteraceae</taxon>
        <taxon>Thermosediminibacter</taxon>
    </lineage>
</organism>
<evidence type="ECO:0000313" key="14">
    <source>
        <dbReference type="Proteomes" id="UP000322294"/>
    </source>
</evidence>
<keyword evidence="4 11" id="KW-0312">Gluconeogenesis</keyword>
<dbReference type="InterPro" id="IPR005130">
    <property type="entry name" value="Ser_deHydtase-like_asu"/>
</dbReference>
<evidence type="ECO:0000256" key="2">
    <source>
        <dbReference type="ARBA" id="ARBA00004742"/>
    </source>
</evidence>
<dbReference type="InterPro" id="IPR051318">
    <property type="entry name" value="Fe-S_L-Ser"/>
</dbReference>
<dbReference type="EMBL" id="VNHO01000022">
    <property type="protein sequence ID" value="TYP51578.1"/>
    <property type="molecule type" value="Genomic_DNA"/>
</dbReference>
<keyword evidence="8 11" id="KW-0411">Iron-sulfur</keyword>
<evidence type="ECO:0000259" key="12">
    <source>
        <dbReference type="Pfam" id="PF03313"/>
    </source>
</evidence>
<evidence type="ECO:0000256" key="3">
    <source>
        <dbReference type="ARBA" id="ARBA00008636"/>
    </source>
</evidence>
<evidence type="ECO:0000313" key="13">
    <source>
        <dbReference type="EMBL" id="TYP51578.1"/>
    </source>
</evidence>
<comment type="caution">
    <text evidence="13">The sequence shown here is derived from an EMBL/GenBank/DDBJ whole genome shotgun (WGS) entry which is preliminary data.</text>
</comment>
<accession>A0A5S5AM01</accession>
<evidence type="ECO:0000256" key="7">
    <source>
        <dbReference type="ARBA" id="ARBA00023004"/>
    </source>
</evidence>
<dbReference type="Pfam" id="PF03313">
    <property type="entry name" value="SDH_alpha"/>
    <property type="match status" value="1"/>
</dbReference>
<dbReference type="GO" id="GO:0046872">
    <property type="term" value="F:metal ion binding"/>
    <property type="evidence" value="ECO:0007669"/>
    <property type="project" value="UniProtKB-KW"/>
</dbReference>
<dbReference type="GO" id="GO:0006094">
    <property type="term" value="P:gluconeogenesis"/>
    <property type="evidence" value="ECO:0007669"/>
    <property type="project" value="UniProtKB-KW"/>
</dbReference>
<evidence type="ECO:0000256" key="5">
    <source>
        <dbReference type="ARBA" id="ARBA00022485"/>
    </source>
</evidence>
<dbReference type="AlphaFoldDB" id="A0A5S5AM01"/>
<keyword evidence="14" id="KW-1185">Reference proteome</keyword>
<proteinExistence type="inferred from homology"/>
<dbReference type="PANTHER" id="PTHR30182">
    <property type="entry name" value="L-SERINE DEHYDRATASE"/>
    <property type="match status" value="1"/>
</dbReference>
<comment type="similarity">
    <text evidence="3 11">Belongs to the iron-sulfur dependent L-serine dehydratase family.</text>
</comment>
<evidence type="ECO:0000256" key="4">
    <source>
        <dbReference type="ARBA" id="ARBA00022432"/>
    </source>
</evidence>
<protein>
    <recommendedName>
        <fullName evidence="11">L-serine dehydratase</fullName>
        <ecNumber evidence="11">4.3.1.17</ecNumber>
    </recommendedName>
</protein>
<name>A0A5S5AM01_9FIRM</name>
<evidence type="ECO:0000256" key="10">
    <source>
        <dbReference type="ARBA" id="ARBA00049406"/>
    </source>
</evidence>
<keyword evidence="7 11" id="KW-0408">Iron</keyword>
<dbReference type="InterPro" id="IPR004642">
    <property type="entry name" value="Ser_deHydtase_asu"/>
</dbReference>
<dbReference type="GO" id="GO:0003941">
    <property type="term" value="F:L-serine ammonia-lyase activity"/>
    <property type="evidence" value="ECO:0007669"/>
    <property type="project" value="UniProtKB-UniRule"/>
</dbReference>
<comment type="cofactor">
    <cofactor evidence="1 11">
        <name>[4Fe-4S] cluster</name>
        <dbReference type="ChEBI" id="CHEBI:49883"/>
    </cofactor>
</comment>
<keyword evidence="5 11" id="KW-0004">4Fe-4S</keyword>
<dbReference type="PANTHER" id="PTHR30182:SF1">
    <property type="entry name" value="L-SERINE DEHYDRATASE 1"/>
    <property type="match status" value="1"/>
</dbReference>
<evidence type="ECO:0000256" key="6">
    <source>
        <dbReference type="ARBA" id="ARBA00022723"/>
    </source>
</evidence>
<dbReference type="NCBIfam" id="TIGR00718">
    <property type="entry name" value="sda_alpha"/>
    <property type="match status" value="1"/>
</dbReference>
<dbReference type="OrthoDB" id="9805537at2"/>
<evidence type="ECO:0000256" key="11">
    <source>
        <dbReference type="RuleBase" id="RU366059"/>
    </source>
</evidence>
<dbReference type="Proteomes" id="UP000322294">
    <property type="component" value="Unassembled WGS sequence"/>
</dbReference>
<keyword evidence="6 11" id="KW-0479">Metal-binding</keyword>
<dbReference type="RefSeq" id="WP_148867584.1">
    <property type="nucleotide sequence ID" value="NZ_VNHO01000022.1"/>
</dbReference>
<gene>
    <name evidence="13" type="ORF">LZ11_01868</name>
</gene>
<feature type="domain" description="Serine dehydratase-like alpha subunit" evidence="12">
    <location>
        <begin position="15"/>
        <end position="273"/>
    </location>
</feature>
<keyword evidence="9 11" id="KW-0456">Lyase</keyword>
<evidence type="ECO:0000256" key="9">
    <source>
        <dbReference type="ARBA" id="ARBA00023239"/>
    </source>
</evidence>
<comment type="pathway">
    <text evidence="2">Carbohydrate biosynthesis; gluconeogenesis.</text>
</comment>
<dbReference type="GO" id="GO:0051539">
    <property type="term" value="F:4 iron, 4 sulfur cluster binding"/>
    <property type="evidence" value="ECO:0007669"/>
    <property type="project" value="UniProtKB-UniRule"/>
</dbReference>
<dbReference type="EC" id="4.3.1.17" evidence="11"/>
<reference evidence="13 14" key="1">
    <citation type="submission" date="2019-07" db="EMBL/GenBank/DDBJ databases">
        <title>Genomic Encyclopedia of Type Strains, Phase I: the one thousand microbial genomes (KMG-I) project.</title>
        <authorList>
            <person name="Kyrpides N."/>
        </authorList>
    </citation>
    <scope>NUCLEOTIDE SEQUENCE [LARGE SCALE GENOMIC DNA]</scope>
    <source>
        <strain evidence="13 14">DSM 16647</strain>
    </source>
</reference>
<evidence type="ECO:0000256" key="1">
    <source>
        <dbReference type="ARBA" id="ARBA00001966"/>
    </source>
</evidence>